<dbReference type="InterPro" id="IPR036291">
    <property type="entry name" value="NAD(P)-bd_dom_sf"/>
</dbReference>
<dbReference type="PATRIC" id="fig|1423783.4.peg.2186"/>
<dbReference type="Pfam" id="PF00389">
    <property type="entry name" value="2-Hacid_dh"/>
    <property type="match status" value="1"/>
</dbReference>
<dbReference type="Proteomes" id="UP000051922">
    <property type="component" value="Unassembled WGS sequence"/>
</dbReference>
<comment type="caution">
    <text evidence="7">The sequence shown here is derived from an EMBL/GenBank/DDBJ whole genome shotgun (WGS) entry which is preliminary data.</text>
</comment>
<organism evidence="7 8">
    <name type="scientific">Lacticaseibacillus pantheris DSM 15945 = JCM 12539 = NBRC 106106</name>
    <dbReference type="NCBI Taxonomy" id="1423783"/>
    <lineage>
        <taxon>Bacteria</taxon>
        <taxon>Bacillati</taxon>
        <taxon>Bacillota</taxon>
        <taxon>Bacilli</taxon>
        <taxon>Lactobacillales</taxon>
        <taxon>Lactobacillaceae</taxon>
        <taxon>Lacticaseibacillus</taxon>
    </lineage>
</organism>
<protein>
    <submittedName>
        <fullName evidence="7">D-lactate dehydrogenase</fullName>
    </submittedName>
</protein>
<dbReference type="InterPro" id="IPR029753">
    <property type="entry name" value="D-isomer_DH_CS"/>
</dbReference>
<evidence type="ECO:0000259" key="6">
    <source>
        <dbReference type="Pfam" id="PF02826"/>
    </source>
</evidence>
<proteinExistence type="inferred from homology"/>
<dbReference type="InterPro" id="IPR058205">
    <property type="entry name" value="D-LDH-like"/>
</dbReference>
<dbReference type="EMBL" id="AZFJ01000015">
    <property type="protein sequence ID" value="KRL87850.1"/>
    <property type="molecule type" value="Genomic_DNA"/>
</dbReference>
<dbReference type="CDD" id="cd12186">
    <property type="entry name" value="LDH"/>
    <property type="match status" value="1"/>
</dbReference>
<evidence type="ECO:0000313" key="8">
    <source>
        <dbReference type="Proteomes" id="UP000051922"/>
    </source>
</evidence>
<dbReference type="PANTHER" id="PTHR43026:SF1">
    <property type="entry name" value="2-HYDROXYACID DEHYDROGENASE HOMOLOG 1-RELATED"/>
    <property type="match status" value="1"/>
</dbReference>
<dbReference type="PANTHER" id="PTHR43026">
    <property type="entry name" value="2-HYDROXYACID DEHYDROGENASE HOMOLOG 1-RELATED"/>
    <property type="match status" value="1"/>
</dbReference>
<gene>
    <name evidence="7" type="ORF">FC50_GL002133</name>
</gene>
<dbReference type="STRING" id="1423783.FC50_GL002133"/>
<reference evidence="7 8" key="1">
    <citation type="journal article" date="2015" name="Genome Announc.">
        <title>Expanding the biotechnology potential of lactobacilli through comparative genomics of 213 strains and associated genera.</title>
        <authorList>
            <person name="Sun Z."/>
            <person name="Harris H.M."/>
            <person name="McCann A."/>
            <person name="Guo C."/>
            <person name="Argimon S."/>
            <person name="Zhang W."/>
            <person name="Yang X."/>
            <person name="Jeffery I.B."/>
            <person name="Cooney J.C."/>
            <person name="Kagawa T.F."/>
            <person name="Liu W."/>
            <person name="Song Y."/>
            <person name="Salvetti E."/>
            <person name="Wrobel A."/>
            <person name="Rasinkangas P."/>
            <person name="Parkhill J."/>
            <person name="Rea M.C."/>
            <person name="O'Sullivan O."/>
            <person name="Ritari J."/>
            <person name="Douillard F.P."/>
            <person name="Paul Ross R."/>
            <person name="Yang R."/>
            <person name="Briner A.E."/>
            <person name="Felis G.E."/>
            <person name="de Vos W.M."/>
            <person name="Barrangou R."/>
            <person name="Klaenhammer T.R."/>
            <person name="Caufield P.W."/>
            <person name="Cui Y."/>
            <person name="Zhang H."/>
            <person name="O'Toole P.W."/>
        </authorList>
    </citation>
    <scope>NUCLEOTIDE SEQUENCE [LARGE SCALE GENOMIC DNA]</scope>
    <source>
        <strain evidence="7 8">DSM 15945</strain>
    </source>
</reference>
<keyword evidence="8" id="KW-1185">Reference proteome</keyword>
<dbReference type="PROSITE" id="PS00670">
    <property type="entry name" value="D_2_HYDROXYACID_DH_2"/>
    <property type="match status" value="1"/>
</dbReference>
<dbReference type="GO" id="GO:0051287">
    <property type="term" value="F:NAD binding"/>
    <property type="evidence" value="ECO:0007669"/>
    <property type="project" value="InterPro"/>
</dbReference>
<evidence type="ECO:0000256" key="2">
    <source>
        <dbReference type="ARBA" id="ARBA00023002"/>
    </source>
</evidence>
<dbReference type="InterPro" id="IPR006140">
    <property type="entry name" value="D-isomer_DH_NAD-bd"/>
</dbReference>
<keyword evidence="2 4" id="KW-0560">Oxidoreductase</keyword>
<keyword evidence="3" id="KW-0520">NAD</keyword>
<name>A0A0R1U934_9LACO</name>
<dbReference type="GO" id="GO:0008720">
    <property type="term" value="F:D-lactate dehydrogenase (NAD+) activity"/>
    <property type="evidence" value="ECO:0007669"/>
    <property type="project" value="TreeGrafter"/>
</dbReference>
<comment type="similarity">
    <text evidence="1 4">Belongs to the D-isomer specific 2-hydroxyacid dehydrogenase family.</text>
</comment>
<dbReference type="InterPro" id="IPR006139">
    <property type="entry name" value="D-isomer_2_OHA_DH_cat_dom"/>
</dbReference>
<evidence type="ECO:0000256" key="4">
    <source>
        <dbReference type="RuleBase" id="RU003719"/>
    </source>
</evidence>
<dbReference type="Gene3D" id="3.40.50.720">
    <property type="entry name" value="NAD(P)-binding Rossmann-like Domain"/>
    <property type="match status" value="2"/>
</dbReference>
<evidence type="ECO:0000259" key="5">
    <source>
        <dbReference type="Pfam" id="PF00389"/>
    </source>
</evidence>
<dbReference type="AlphaFoldDB" id="A0A0R1U934"/>
<accession>A0A0R1U934</accession>
<dbReference type="PROSITE" id="PS00065">
    <property type="entry name" value="D_2_HYDROXYACID_DH_1"/>
    <property type="match status" value="1"/>
</dbReference>
<feature type="domain" description="D-isomer specific 2-hydroxyacid dehydrogenase catalytic" evidence="5">
    <location>
        <begin position="38"/>
        <end position="355"/>
    </location>
</feature>
<dbReference type="SUPFAM" id="SSF51735">
    <property type="entry name" value="NAD(P)-binding Rossmann-fold domains"/>
    <property type="match status" value="1"/>
</dbReference>
<evidence type="ECO:0000313" key="7">
    <source>
        <dbReference type="EMBL" id="KRL87850.1"/>
    </source>
</evidence>
<evidence type="ECO:0000256" key="3">
    <source>
        <dbReference type="ARBA" id="ARBA00023027"/>
    </source>
</evidence>
<dbReference type="Pfam" id="PF02826">
    <property type="entry name" value="2-Hacid_dh_C"/>
    <property type="match status" value="1"/>
</dbReference>
<dbReference type="SUPFAM" id="SSF52283">
    <property type="entry name" value="Formate/glycerate dehydrogenase catalytic domain-like"/>
    <property type="match status" value="1"/>
</dbReference>
<evidence type="ECO:0000256" key="1">
    <source>
        <dbReference type="ARBA" id="ARBA00005854"/>
    </source>
</evidence>
<sequence>MFIPGVTLLVNVANFGVHSAAKMRGAHILMKIVSFGTRPDEAPYLTEWSERTGIELKQITATLNEDNVDQAAGYDGITCMQTVPYSAALFQKMADLGIKFLSIRNVGLDNIDMAGAKAAGVRISNVPAYSPEAIAEFAVTMTMHLIRNMGQVEQHLRENDYNGAMHYIGRNVGDCTVGVIGTGRIGRAAIQIFEGFGAKVLGYDPYPAKNTDIDYVDLDTLLRESDIIDLHVPGLPSNTHMIDAAAFDKMKDRVIIVNTARGNLIDTQALLDNLRSGKVAGAGIDTFEYEEQDLLNLEQHGSFNDPVWDEMMQMPNVVLSPHIAYYTETAVRNMVEFSLANLMGFLEKGAAENEVTK</sequence>
<feature type="domain" description="D-isomer specific 2-hydroxyacid dehydrogenase NAD-binding" evidence="6">
    <location>
        <begin position="140"/>
        <end position="324"/>
    </location>
</feature>
<dbReference type="InterPro" id="IPR029752">
    <property type="entry name" value="D-isomer_DH_CS1"/>
</dbReference>